<comment type="caution">
    <text evidence="5">The sequence shown here is derived from an EMBL/GenBank/DDBJ whole genome shotgun (WGS) entry which is preliminary data.</text>
</comment>
<dbReference type="InterPro" id="IPR051081">
    <property type="entry name" value="HTH_MetalResp_TranReg"/>
</dbReference>
<protein>
    <submittedName>
        <fullName evidence="5">Transcriptional regulator</fullName>
    </submittedName>
</protein>
<evidence type="ECO:0000256" key="1">
    <source>
        <dbReference type="ARBA" id="ARBA00023015"/>
    </source>
</evidence>
<evidence type="ECO:0000259" key="4">
    <source>
        <dbReference type="PROSITE" id="PS50987"/>
    </source>
</evidence>
<keyword evidence="6" id="KW-1185">Reference proteome</keyword>
<keyword evidence="1" id="KW-0805">Transcription regulation</keyword>
<dbReference type="GO" id="GO:0003677">
    <property type="term" value="F:DNA binding"/>
    <property type="evidence" value="ECO:0007669"/>
    <property type="project" value="UniProtKB-KW"/>
</dbReference>
<sequence>MGTTKTSIFSKELNEVAAFAKAISHPARVAIIQHLLSRQTCVCGDLVDEIDLAQATISQHLKALKEIGIIKGSVEGTSTCYCMNMERWNDLKSQLESQLLSIEHCSINCC</sequence>
<dbReference type="RefSeq" id="WP_105983445.1">
    <property type="nucleotide sequence ID" value="NZ_MQUC01000003.1"/>
</dbReference>
<dbReference type="CDD" id="cd00090">
    <property type="entry name" value="HTH_ARSR"/>
    <property type="match status" value="1"/>
</dbReference>
<gene>
    <name evidence="5" type="ORF">BST86_11890</name>
</gene>
<dbReference type="AlphaFoldDB" id="A0A2S9WWA4"/>
<dbReference type="PRINTS" id="PR00778">
    <property type="entry name" value="HTHARSR"/>
</dbReference>
<evidence type="ECO:0000313" key="6">
    <source>
        <dbReference type="Proteomes" id="UP000239532"/>
    </source>
</evidence>
<dbReference type="PANTHER" id="PTHR33154">
    <property type="entry name" value="TRANSCRIPTIONAL REGULATOR, ARSR FAMILY"/>
    <property type="match status" value="1"/>
</dbReference>
<name>A0A2S9WWA4_9FLAO</name>
<evidence type="ECO:0000256" key="3">
    <source>
        <dbReference type="ARBA" id="ARBA00023163"/>
    </source>
</evidence>
<dbReference type="InterPro" id="IPR011991">
    <property type="entry name" value="ArsR-like_HTH"/>
</dbReference>
<dbReference type="InterPro" id="IPR036388">
    <property type="entry name" value="WH-like_DNA-bd_sf"/>
</dbReference>
<evidence type="ECO:0000256" key="2">
    <source>
        <dbReference type="ARBA" id="ARBA00023125"/>
    </source>
</evidence>
<dbReference type="InterPro" id="IPR001845">
    <property type="entry name" value="HTH_ArsR_DNA-bd_dom"/>
</dbReference>
<keyword evidence="3" id="KW-0804">Transcription</keyword>
<keyword evidence="2" id="KW-0238">DNA-binding</keyword>
<dbReference type="EMBL" id="MQUC01000003">
    <property type="protein sequence ID" value="PRP67743.1"/>
    <property type="molecule type" value="Genomic_DNA"/>
</dbReference>
<evidence type="ECO:0000313" key="5">
    <source>
        <dbReference type="EMBL" id="PRP67743.1"/>
    </source>
</evidence>
<proteinExistence type="predicted"/>
<reference evidence="5 6" key="1">
    <citation type="submission" date="2016-11" db="EMBL/GenBank/DDBJ databases">
        <title>Trade-off between light-utilization and light-protection in marine flavobacteria.</title>
        <authorList>
            <person name="Kumagai Y."/>
        </authorList>
    </citation>
    <scope>NUCLEOTIDE SEQUENCE [LARGE SCALE GENOMIC DNA]</scope>
    <source>
        <strain evidence="5 6">JCM 17109</strain>
    </source>
</reference>
<feature type="domain" description="HTH arsR-type" evidence="4">
    <location>
        <begin position="8"/>
        <end position="103"/>
    </location>
</feature>
<dbReference type="PANTHER" id="PTHR33154:SF15">
    <property type="entry name" value="REGULATORY PROTEIN ARSR"/>
    <property type="match status" value="1"/>
</dbReference>
<organism evidence="5 6">
    <name type="scientific">Nonlabens agnitus</name>
    <dbReference type="NCBI Taxonomy" id="870484"/>
    <lineage>
        <taxon>Bacteria</taxon>
        <taxon>Pseudomonadati</taxon>
        <taxon>Bacteroidota</taxon>
        <taxon>Flavobacteriia</taxon>
        <taxon>Flavobacteriales</taxon>
        <taxon>Flavobacteriaceae</taxon>
        <taxon>Nonlabens</taxon>
    </lineage>
</organism>
<dbReference type="PROSITE" id="PS50987">
    <property type="entry name" value="HTH_ARSR_2"/>
    <property type="match status" value="1"/>
</dbReference>
<dbReference type="OrthoDB" id="9800049at2"/>
<dbReference type="Proteomes" id="UP000239532">
    <property type="component" value="Unassembled WGS sequence"/>
</dbReference>
<accession>A0A2S9WWA4</accession>
<dbReference type="SUPFAM" id="SSF46785">
    <property type="entry name" value="Winged helix' DNA-binding domain"/>
    <property type="match status" value="1"/>
</dbReference>
<dbReference type="Gene3D" id="1.10.10.10">
    <property type="entry name" value="Winged helix-like DNA-binding domain superfamily/Winged helix DNA-binding domain"/>
    <property type="match status" value="1"/>
</dbReference>
<dbReference type="SMART" id="SM00418">
    <property type="entry name" value="HTH_ARSR"/>
    <property type="match status" value="1"/>
</dbReference>
<dbReference type="Pfam" id="PF01022">
    <property type="entry name" value="HTH_5"/>
    <property type="match status" value="1"/>
</dbReference>
<dbReference type="GO" id="GO:0003700">
    <property type="term" value="F:DNA-binding transcription factor activity"/>
    <property type="evidence" value="ECO:0007669"/>
    <property type="project" value="InterPro"/>
</dbReference>
<dbReference type="InterPro" id="IPR036390">
    <property type="entry name" value="WH_DNA-bd_sf"/>
</dbReference>
<dbReference type="NCBIfam" id="NF033788">
    <property type="entry name" value="HTH_metalloreg"/>
    <property type="match status" value="1"/>
</dbReference>